<dbReference type="GO" id="GO:0009898">
    <property type="term" value="C:cytoplasmic side of plasma membrane"/>
    <property type="evidence" value="ECO:0007669"/>
    <property type="project" value="TreeGrafter"/>
</dbReference>
<dbReference type="PANTHER" id="PTHR17357:SF0">
    <property type="entry name" value="GANGLIOSIDE GM2 ACTIVATOR"/>
    <property type="match status" value="1"/>
</dbReference>
<dbReference type="InterPro" id="IPR028996">
    <property type="entry name" value="GM2-AP"/>
</dbReference>
<name>A0AAV8XFM1_9CUCU</name>
<keyword evidence="1" id="KW-0732">Signal</keyword>
<dbReference type="GO" id="GO:0008047">
    <property type="term" value="F:enzyme activator activity"/>
    <property type="evidence" value="ECO:0007669"/>
    <property type="project" value="InterPro"/>
</dbReference>
<dbReference type="GO" id="GO:0005319">
    <property type="term" value="F:lipid transporter activity"/>
    <property type="evidence" value="ECO:0007669"/>
    <property type="project" value="TreeGrafter"/>
</dbReference>
<evidence type="ECO:0008006" key="4">
    <source>
        <dbReference type="Google" id="ProtNLM"/>
    </source>
</evidence>
<gene>
    <name evidence="2" type="ORF">NQ314_011791</name>
</gene>
<dbReference type="PANTHER" id="PTHR17357">
    <property type="entry name" value="GM2 GANGLIOSIDE ACTIVATOR PROTEIN"/>
    <property type="match status" value="1"/>
</dbReference>
<dbReference type="SUPFAM" id="SSF63707">
    <property type="entry name" value="Ganglioside M2 (gm2) activator"/>
    <property type="match status" value="1"/>
</dbReference>
<sequence length="136" mass="15338">MSTSIDIKSPVKAAVKVKRETLGVWIEIPCVDKVGTCTYDDLCVHSIPANRTCPKTFTDNDVPCRCPIPKGTYTIDPSIELQVEMYNYFSAYSGKYWAHLSLSEEGVNLITCYEVNFVIEDHKPKTINDIPFVELI</sequence>
<dbReference type="Gene3D" id="2.70.220.10">
    <property type="entry name" value="Ganglioside GM2 activator"/>
    <property type="match status" value="1"/>
</dbReference>
<comment type="caution">
    <text evidence="2">The sequence shown here is derived from an EMBL/GenBank/DDBJ whole genome shotgun (WGS) entry which is preliminary data.</text>
</comment>
<evidence type="ECO:0000256" key="1">
    <source>
        <dbReference type="ARBA" id="ARBA00022729"/>
    </source>
</evidence>
<reference evidence="2" key="1">
    <citation type="journal article" date="2023" name="Insect Mol. Biol.">
        <title>Genome sequencing provides insights into the evolution of gene families encoding plant cell wall-degrading enzymes in longhorned beetles.</title>
        <authorList>
            <person name="Shin N.R."/>
            <person name="Okamura Y."/>
            <person name="Kirsch R."/>
            <person name="Pauchet Y."/>
        </authorList>
    </citation>
    <scope>NUCLEOTIDE SEQUENCE</scope>
    <source>
        <strain evidence="2">RBIC_L_NR</strain>
    </source>
</reference>
<dbReference type="GO" id="GO:0006689">
    <property type="term" value="P:ganglioside catabolic process"/>
    <property type="evidence" value="ECO:0007669"/>
    <property type="project" value="InterPro"/>
</dbReference>
<keyword evidence="3" id="KW-1185">Reference proteome</keyword>
<protein>
    <recommendedName>
        <fullName evidence="4">MD-2-related lipid-recognition domain-containing protein</fullName>
    </recommendedName>
</protein>
<dbReference type="AlphaFoldDB" id="A0AAV8XFM1"/>
<organism evidence="2 3">
    <name type="scientific">Rhamnusium bicolor</name>
    <dbReference type="NCBI Taxonomy" id="1586634"/>
    <lineage>
        <taxon>Eukaryota</taxon>
        <taxon>Metazoa</taxon>
        <taxon>Ecdysozoa</taxon>
        <taxon>Arthropoda</taxon>
        <taxon>Hexapoda</taxon>
        <taxon>Insecta</taxon>
        <taxon>Pterygota</taxon>
        <taxon>Neoptera</taxon>
        <taxon>Endopterygota</taxon>
        <taxon>Coleoptera</taxon>
        <taxon>Polyphaga</taxon>
        <taxon>Cucujiformia</taxon>
        <taxon>Chrysomeloidea</taxon>
        <taxon>Cerambycidae</taxon>
        <taxon>Lepturinae</taxon>
        <taxon>Rhagiini</taxon>
        <taxon>Rhamnusium</taxon>
    </lineage>
</organism>
<accession>A0AAV8XFM1</accession>
<dbReference type="Proteomes" id="UP001162156">
    <property type="component" value="Unassembled WGS sequence"/>
</dbReference>
<evidence type="ECO:0000313" key="2">
    <source>
        <dbReference type="EMBL" id="KAJ8937556.1"/>
    </source>
</evidence>
<dbReference type="EMBL" id="JANEYF010003311">
    <property type="protein sequence ID" value="KAJ8937556.1"/>
    <property type="molecule type" value="Genomic_DNA"/>
</dbReference>
<dbReference type="InterPro" id="IPR036846">
    <property type="entry name" value="GM2-AP_sf"/>
</dbReference>
<proteinExistence type="predicted"/>
<evidence type="ECO:0000313" key="3">
    <source>
        <dbReference type="Proteomes" id="UP001162156"/>
    </source>
</evidence>